<reference evidence="11 12" key="1">
    <citation type="submission" date="2019-07" db="EMBL/GenBank/DDBJ databases">
        <title>Whole genome shotgun sequence of Staphylococcus cohnii subsp. urealyticus NBRC 109766.</title>
        <authorList>
            <person name="Hosoyama A."/>
            <person name="Uohara A."/>
            <person name="Ohji S."/>
            <person name="Ichikawa N."/>
        </authorList>
    </citation>
    <scope>NUCLEOTIDE SEQUENCE [LARGE SCALE GENOMIC DNA]</scope>
    <source>
        <strain evidence="11 12">NBRC 109766</strain>
    </source>
</reference>
<comment type="similarity">
    <text evidence="2">In the N-terminal section; belongs to the transposase 2 family.</text>
</comment>
<dbReference type="Proteomes" id="UP000321839">
    <property type="component" value="Unassembled WGS sequence"/>
</dbReference>
<dbReference type="InterPro" id="IPR021027">
    <property type="entry name" value="Transposase_put_HTH"/>
</dbReference>
<dbReference type="NCBIfam" id="NF040570">
    <property type="entry name" value="guided_TnpB"/>
    <property type="match status" value="1"/>
</dbReference>
<proteinExistence type="inferred from homology"/>
<gene>
    <name evidence="11" type="ORF">SCO02_26050</name>
</gene>
<evidence type="ECO:0000256" key="7">
    <source>
        <dbReference type="ARBA" id="ARBA00023172"/>
    </source>
</evidence>
<dbReference type="PANTHER" id="PTHR30405">
    <property type="entry name" value="TRANSPOSASE"/>
    <property type="match status" value="1"/>
</dbReference>
<dbReference type="AlphaFoldDB" id="A0AB34AME0"/>
<evidence type="ECO:0000256" key="1">
    <source>
        <dbReference type="ARBA" id="ARBA00008761"/>
    </source>
</evidence>
<name>A0AB34AME0_STAUR</name>
<dbReference type="GO" id="GO:0003677">
    <property type="term" value="F:DNA binding"/>
    <property type="evidence" value="ECO:0007669"/>
    <property type="project" value="UniProtKB-KW"/>
</dbReference>
<keyword evidence="5" id="KW-0862">Zinc</keyword>
<feature type="domain" description="Probable transposase IS891/IS1136/IS1341" evidence="8">
    <location>
        <begin position="169"/>
        <end position="291"/>
    </location>
</feature>
<dbReference type="InterPro" id="IPR051399">
    <property type="entry name" value="RNA-guided_DNA_endo/Transpos"/>
</dbReference>
<evidence type="ECO:0000256" key="4">
    <source>
        <dbReference type="ARBA" id="ARBA00022723"/>
    </source>
</evidence>
<dbReference type="InterPro" id="IPR001959">
    <property type="entry name" value="Transposase"/>
</dbReference>
<dbReference type="GeneID" id="58098772"/>
<keyword evidence="3" id="KW-0815">Transposition</keyword>
<dbReference type="PANTHER" id="PTHR30405:SF25">
    <property type="entry name" value="RNA-GUIDED DNA ENDONUCLEASE INSQ-RELATED"/>
    <property type="match status" value="1"/>
</dbReference>
<dbReference type="RefSeq" id="WP_040029817.1">
    <property type="nucleotide sequence ID" value="NZ_BKAW01000038.1"/>
</dbReference>
<evidence type="ECO:0000256" key="6">
    <source>
        <dbReference type="ARBA" id="ARBA00023125"/>
    </source>
</evidence>
<organism evidence="11 12">
    <name type="scientific">Staphylococcus ureilyticus</name>
    <name type="common">Staphylococcus cohnii subsp. urealyticus</name>
    <dbReference type="NCBI Taxonomy" id="94138"/>
    <lineage>
        <taxon>Bacteria</taxon>
        <taxon>Bacillati</taxon>
        <taxon>Bacillota</taxon>
        <taxon>Bacilli</taxon>
        <taxon>Bacillales</taxon>
        <taxon>Staphylococcaceae</taxon>
        <taxon>Staphylococcus</taxon>
        <taxon>Staphylococcus cohnii species complex</taxon>
    </lineage>
</organism>
<evidence type="ECO:0000313" key="11">
    <source>
        <dbReference type="EMBL" id="GEQ04164.1"/>
    </source>
</evidence>
<feature type="domain" description="Cas12f1-like TNB" evidence="9">
    <location>
        <begin position="303"/>
        <end position="369"/>
    </location>
</feature>
<evidence type="ECO:0000259" key="9">
    <source>
        <dbReference type="Pfam" id="PF07282"/>
    </source>
</evidence>
<comment type="similarity">
    <text evidence="1">In the C-terminal section; belongs to the transposase 35 family.</text>
</comment>
<evidence type="ECO:0000259" key="10">
    <source>
        <dbReference type="Pfam" id="PF12323"/>
    </source>
</evidence>
<comment type="caution">
    <text evidence="11">The sequence shown here is derived from an EMBL/GenBank/DDBJ whole genome shotgun (WGS) entry which is preliminary data.</text>
</comment>
<evidence type="ECO:0000256" key="3">
    <source>
        <dbReference type="ARBA" id="ARBA00022578"/>
    </source>
</evidence>
<evidence type="ECO:0000256" key="5">
    <source>
        <dbReference type="ARBA" id="ARBA00022833"/>
    </source>
</evidence>
<accession>A0AB34AME0</accession>
<feature type="domain" description="Transposase putative helix-turn-helix" evidence="10">
    <location>
        <begin position="1"/>
        <end position="45"/>
    </location>
</feature>
<evidence type="ECO:0000259" key="8">
    <source>
        <dbReference type="Pfam" id="PF01385"/>
    </source>
</evidence>
<dbReference type="GO" id="GO:0032196">
    <property type="term" value="P:transposition"/>
    <property type="evidence" value="ECO:0007669"/>
    <property type="project" value="UniProtKB-KW"/>
</dbReference>
<evidence type="ECO:0000256" key="2">
    <source>
        <dbReference type="ARBA" id="ARBA00011044"/>
    </source>
</evidence>
<dbReference type="Pfam" id="PF07282">
    <property type="entry name" value="Cas12f1-like_TNB"/>
    <property type="match status" value="1"/>
</dbReference>
<keyword evidence="7" id="KW-0233">DNA recombination</keyword>
<keyword evidence="12" id="KW-1185">Reference proteome</keyword>
<dbReference type="NCBIfam" id="TIGR01766">
    <property type="entry name" value="IS200/IS605 family accessory protein TnpB-like domain"/>
    <property type="match status" value="1"/>
</dbReference>
<protein>
    <submittedName>
        <fullName evidence="11">Transposase</fullName>
    </submittedName>
</protein>
<evidence type="ECO:0000313" key="12">
    <source>
        <dbReference type="Proteomes" id="UP000321839"/>
    </source>
</evidence>
<sequence length="380" mass="44653">MYKGVECKLYPNEKQANTIQMTLGHTRFVWNQMLSMLNERYRNNKDLKMLSYSTLSSLIPQLKREYAWLNDVDSVAIQCAVKTLSETFDRFFKGYCRYPKFKSRKNNRQSYLSTIRGNNIRFNHNQRYIKLPKLAWVKCKSSLKHIENERIKSVTIKQNATGQYYMSVLVTSENQALPKTGKYLGIDLGVSDLAITSDGQKYRSQKLHLKYQKQLHFWEKRLARRRLKAKAEGIALVDTKNYQKARQHVARIHEKIANTRKDYLHKITTELVENYDVIVIEDLKTNNMIKNHKLARSIASQSWRQFRVFLEYKCAMYDKQCVVVNPYKTSQKCSHCGFDSGKKDLDIRKWSCPKCNVEHDRDINAAKNIMHIGLEQALVK</sequence>
<dbReference type="Pfam" id="PF01385">
    <property type="entry name" value="OrfB_IS605"/>
    <property type="match status" value="1"/>
</dbReference>
<dbReference type="InterPro" id="IPR010095">
    <property type="entry name" value="Cas12f1-like_TNB"/>
</dbReference>
<keyword evidence="4" id="KW-0479">Metal-binding</keyword>
<dbReference type="EMBL" id="BKAW01000038">
    <property type="protein sequence ID" value="GEQ04164.1"/>
    <property type="molecule type" value="Genomic_DNA"/>
</dbReference>
<keyword evidence="6" id="KW-0238">DNA-binding</keyword>
<dbReference type="Pfam" id="PF12323">
    <property type="entry name" value="HTH_OrfB_IS605"/>
    <property type="match status" value="1"/>
</dbReference>
<dbReference type="GO" id="GO:0006310">
    <property type="term" value="P:DNA recombination"/>
    <property type="evidence" value="ECO:0007669"/>
    <property type="project" value="UniProtKB-KW"/>
</dbReference>
<dbReference type="GO" id="GO:0046872">
    <property type="term" value="F:metal ion binding"/>
    <property type="evidence" value="ECO:0007669"/>
    <property type="project" value="UniProtKB-KW"/>
</dbReference>